<dbReference type="Proteomes" id="UP000229526">
    <property type="component" value="Unassembled WGS sequence"/>
</dbReference>
<keyword evidence="3" id="KW-0808">Transferase</keyword>
<dbReference type="SUPFAM" id="SSF53756">
    <property type="entry name" value="UDP-Glycosyltransferase/glycogen phosphorylase"/>
    <property type="match status" value="1"/>
</dbReference>
<gene>
    <name evidence="3" type="ORF">COU11_03135</name>
</gene>
<dbReference type="PANTHER" id="PTHR45947:SF3">
    <property type="entry name" value="SULFOQUINOVOSYL TRANSFERASE SQD2"/>
    <property type="match status" value="1"/>
</dbReference>
<dbReference type="Pfam" id="PF13439">
    <property type="entry name" value="Glyco_transf_4"/>
    <property type="match status" value="1"/>
</dbReference>
<comment type="caution">
    <text evidence="3">The sequence shown here is derived from an EMBL/GenBank/DDBJ whole genome shotgun (WGS) entry which is preliminary data.</text>
</comment>
<dbReference type="Gene3D" id="3.40.50.2000">
    <property type="entry name" value="Glycogen Phosphorylase B"/>
    <property type="match status" value="2"/>
</dbReference>
<feature type="domain" description="Glycosyltransferase subfamily 4-like N-terminal" evidence="2">
    <location>
        <begin position="14"/>
        <end position="189"/>
    </location>
</feature>
<dbReference type="InterPro" id="IPR028098">
    <property type="entry name" value="Glyco_trans_4-like_N"/>
</dbReference>
<protein>
    <submittedName>
        <fullName evidence="3">Glycosyl transferase</fullName>
    </submittedName>
</protein>
<dbReference type="Pfam" id="PF00534">
    <property type="entry name" value="Glycos_transf_1"/>
    <property type="match status" value="1"/>
</dbReference>
<proteinExistence type="predicted"/>
<evidence type="ECO:0000259" key="2">
    <source>
        <dbReference type="Pfam" id="PF13439"/>
    </source>
</evidence>
<evidence type="ECO:0000313" key="3">
    <source>
        <dbReference type="EMBL" id="PIR86984.1"/>
    </source>
</evidence>
<evidence type="ECO:0000313" key="4">
    <source>
        <dbReference type="Proteomes" id="UP000229526"/>
    </source>
</evidence>
<evidence type="ECO:0000259" key="1">
    <source>
        <dbReference type="Pfam" id="PF00534"/>
    </source>
</evidence>
<dbReference type="GO" id="GO:0016757">
    <property type="term" value="F:glycosyltransferase activity"/>
    <property type="evidence" value="ECO:0007669"/>
    <property type="project" value="InterPro"/>
</dbReference>
<reference evidence="4" key="1">
    <citation type="submission" date="2017-09" db="EMBL/GenBank/DDBJ databases">
        <title>Depth-based differentiation of microbial function through sediment-hosted aquifers and enrichment of novel symbionts in the deep terrestrial subsurface.</title>
        <authorList>
            <person name="Probst A.J."/>
            <person name="Ladd B."/>
            <person name="Jarett J.K."/>
            <person name="Geller-Mcgrath D.E."/>
            <person name="Sieber C.M.K."/>
            <person name="Emerson J.B."/>
            <person name="Anantharaman K."/>
            <person name="Thomas B.C."/>
            <person name="Malmstrom R."/>
            <person name="Stieglmeier M."/>
            <person name="Klingl A."/>
            <person name="Woyke T."/>
            <person name="Ryan C.M."/>
            <person name="Banfield J.F."/>
        </authorList>
    </citation>
    <scope>NUCLEOTIDE SEQUENCE [LARGE SCALE GENOMIC DNA]</scope>
</reference>
<sequence length="382" mass="43272">MRIALVHDYLNQLGGGERVLSVLMEMFPDAPVFTPLHDPVKTNNRFSGRIRGTSFLDFQFARDHHRLFIPFMPLAARSINLGSDFDLIISDTAGFAKGISYNSKTTKHLSYIHTPLRYAWETETYFDNSPKNLAMKIFAAPAFAYVRHWDYNAGQRPDLLLANSHYIAEKVKNYYHRAAEVVYPPVDPEFFRHESFPSSHSERSEESRSYYLAAGRLLPYKRFDLVIDAFAKLNLPLKIVGSGHERAALERLSELRTKHYGLSTNPIEFLGQASETQLRDLYTNARALIMPNDEDFGLVMAEAQACGTPVIAYNAGGAREIVTPETGLLFNEQTPESLAAAVHRFEKMTFDPAMIRHSARRFTRTNFETGIRQAVKKLLSGA</sequence>
<accession>A0A2H0UKP6</accession>
<dbReference type="InterPro" id="IPR050194">
    <property type="entry name" value="Glycosyltransferase_grp1"/>
</dbReference>
<dbReference type="PANTHER" id="PTHR45947">
    <property type="entry name" value="SULFOQUINOVOSYL TRANSFERASE SQD2"/>
    <property type="match status" value="1"/>
</dbReference>
<name>A0A2H0UKP6_9BACT</name>
<feature type="domain" description="Glycosyl transferase family 1" evidence="1">
    <location>
        <begin position="202"/>
        <end position="359"/>
    </location>
</feature>
<dbReference type="AlphaFoldDB" id="A0A2H0UKP6"/>
<dbReference type="InterPro" id="IPR001296">
    <property type="entry name" value="Glyco_trans_1"/>
</dbReference>
<dbReference type="EMBL" id="PFBD01000022">
    <property type="protein sequence ID" value="PIR86984.1"/>
    <property type="molecule type" value="Genomic_DNA"/>
</dbReference>
<organism evidence="3 4">
    <name type="scientific">Candidatus Harrisonbacteria bacterium CG10_big_fil_rev_8_21_14_0_10_49_15</name>
    <dbReference type="NCBI Taxonomy" id="1974587"/>
    <lineage>
        <taxon>Bacteria</taxon>
        <taxon>Candidatus Harrisoniibacteriota</taxon>
    </lineage>
</organism>